<dbReference type="AlphaFoldDB" id="A0A9X1H9M3"/>
<sequence length="221" mass="26373">MRNLLLIFTICFFSISCQKEEKKYVSKKSDSKKLDNSKRYLRSIMRLNFKDRTEEIEIYVIKKNDTISNQIKVLKNNKLDTIESCYYDLKISKTDKPNFYSGTITLHSKYENLKLNKNNRRTIEFGYCNLNKDSLYINYITSKNASTLNFEFKNYKNEKLNGILYQITERDSTKELMNLNEIHLLVDNFPDTNNFFLESYDLHKDKKRKINLKGLTLKKDN</sequence>
<dbReference type="EMBL" id="JAINUY010000002">
    <property type="protein sequence ID" value="MBZ4034474.1"/>
    <property type="molecule type" value="Genomic_DNA"/>
</dbReference>
<name>A0A9X1H9M3_9FLAO</name>
<evidence type="ECO:0008006" key="3">
    <source>
        <dbReference type="Google" id="ProtNLM"/>
    </source>
</evidence>
<gene>
    <name evidence="1" type="ORF">K6T82_06835</name>
</gene>
<dbReference type="Proteomes" id="UP001139366">
    <property type="component" value="Unassembled WGS sequence"/>
</dbReference>
<reference evidence="1 2" key="1">
    <citation type="journal article" date="2023" name="Antonie Van Leeuwenhoek">
        <title>Flavobacterium potami sp. nov., a multi-metal resistance genes harbouring bacterium isolated from shallow river silt.</title>
        <authorList>
            <person name="Li S."/>
            <person name="Mao S."/>
            <person name="Mu W."/>
            <person name="Guo B."/>
            <person name="Li C."/>
            <person name="Zhu Q."/>
            <person name="Hou X."/>
            <person name="Zhao Y."/>
            <person name="Wei S."/>
            <person name="Liu H."/>
            <person name="Liu A."/>
        </authorList>
    </citation>
    <scope>NUCLEOTIDE SEQUENCE [LARGE SCALE GENOMIC DNA]</scope>
    <source>
        <strain evidence="1 2">17A</strain>
    </source>
</reference>
<organism evidence="1 2">
    <name type="scientific">Flavobacterium potami</name>
    <dbReference type="NCBI Taxonomy" id="2872310"/>
    <lineage>
        <taxon>Bacteria</taxon>
        <taxon>Pseudomonadati</taxon>
        <taxon>Bacteroidota</taxon>
        <taxon>Flavobacteriia</taxon>
        <taxon>Flavobacteriales</taxon>
        <taxon>Flavobacteriaceae</taxon>
        <taxon>Flavobacterium</taxon>
    </lineage>
</organism>
<dbReference type="PROSITE" id="PS51257">
    <property type="entry name" value="PROKAR_LIPOPROTEIN"/>
    <property type="match status" value="1"/>
</dbReference>
<comment type="caution">
    <text evidence="1">The sequence shown here is derived from an EMBL/GenBank/DDBJ whole genome shotgun (WGS) entry which is preliminary data.</text>
</comment>
<protein>
    <recommendedName>
        <fullName evidence="3">Lipoprotein</fullName>
    </recommendedName>
</protein>
<accession>A0A9X1H9M3</accession>
<dbReference type="RefSeq" id="WP_223705193.1">
    <property type="nucleotide sequence ID" value="NZ_JAINUY010000002.1"/>
</dbReference>
<evidence type="ECO:0000313" key="2">
    <source>
        <dbReference type="Proteomes" id="UP001139366"/>
    </source>
</evidence>
<keyword evidence="2" id="KW-1185">Reference proteome</keyword>
<proteinExistence type="predicted"/>
<evidence type="ECO:0000313" key="1">
    <source>
        <dbReference type="EMBL" id="MBZ4034474.1"/>
    </source>
</evidence>